<feature type="chain" id="PRO_5021300334" evidence="12">
    <location>
        <begin position="29"/>
        <end position="768"/>
    </location>
</feature>
<dbReference type="InterPro" id="IPR012910">
    <property type="entry name" value="Plug_dom"/>
</dbReference>
<evidence type="ECO:0000256" key="6">
    <source>
        <dbReference type="ARBA" id="ARBA00023077"/>
    </source>
</evidence>
<keyword evidence="3 10" id="KW-1134">Transmembrane beta strand</keyword>
<evidence type="ECO:0000256" key="1">
    <source>
        <dbReference type="ARBA" id="ARBA00004571"/>
    </source>
</evidence>
<comment type="subcellular location">
    <subcellularLocation>
        <location evidence="1 10">Cell outer membrane</location>
        <topology evidence="1 10">Multi-pass membrane protein</topology>
    </subcellularLocation>
</comment>
<evidence type="ECO:0000256" key="2">
    <source>
        <dbReference type="ARBA" id="ARBA00022448"/>
    </source>
</evidence>
<keyword evidence="7 10" id="KW-0472">Membrane</keyword>
<feature type="domain" description="TonB-dependent receptor plug" evidence="14">
    <location>
        <begin position="68"/>
        <end position="173"/>
    </location>
</feature>
<evidence type="ECO:0000313" key="16">
    <source>
        <dbReference type="Proteomes" id="UP000316313"/>
    </source>
</evidence>
<evidence type="ECO:0000256" key="11">
    <source>
        <dbReference type="RuleBase" id="RU003357"/>
    </source>
</evidence>
<evidence type="ECO:0000256" key="8">
    <source>
        <dbReference type="ARBA" id="ARBA00023170"/>
    </source>
</evidence>
<sequence>MICWFHPTRRVCGCIAITSVFVFYSASAQPSHLQAKDLKHPLSSQKVESIHVKGQRNLGPATLHPAGQTVYSAQRSSYANHVAQSVSDMLVTVPGVSFTQGNGPRDPVISVRGSGNRQSYGMKNLQILEDGFPLTQPDGMARADLIDPHAYAGVDVFEGPASTVYGNYAINGAISFKTRKGTDLHGVEIGSDFGSFGMFNNYMTIGMGNRHYDFMLFGSDVRGNGYTANSRYNTSTENMRLRVNLTAKDRLVLKFINNVTDTFLPLRLSYNQFLTNPFQHGCTDIEHGAVGCASVNMLVNGRYGASQTISPEAAGLGRFDRRTLVGLRWEHDFNAHTQWRNQFTYDQRHFDQPAAAVGWVGPYNSYTVSSDITNYTHWGRTPLTSFGGVDFGYIDFSMPVYNLMPLGGATRGAWNSYLAGHHWNLGARFQEDWQFLPQWHAVVGLGGTYSDLGATQNLYSYTATATQMRSIMAQRYFFNLAPEGSLVYTPSSAWKLHTRVGTAYATPTVSNLFITPQGTYGNNTDLKSETSVGIDLGAEWHPSSNVTLQATGFYEFYKNEFVSQSAGVNTVGAYTFNVPSSQHRGIILGVNWRPLPVSLYGARMMLSYTYDNQIYTHYNEALANTQQYKTFDRSGNKIPGVIPHFLNARFLYDQPQGILEGLGGYFELTWRDKYWLDNANFLKAPGYTLLNLEVHYDPPKRMGWAHRLHWYFEVQNLTNKTYVGGATNISDKLMMSGQQANARALMNSTGSIYAGSPRAYFGGVKIRF</sequence>
<evidence type="ECO:0000313" key="15">
    <source>
        <dbReference type="EMBL" id="QDH17026.1"/>
    </source>
</evidence>
<dbReference type="Proteomes" id="UP000316313">
    <property type="component" value="Chromosome"/>
</dbReference>
<name>A0A4Y6UKM9_9PROT</name>
<feature type="signal peptide" evidence="12">
    <location>
        <begin position="1"/>
        <end position="28"/>
    </location>
</feature>
<keyword evidence="8 15" id="KW-0675">Receptor</keyword>
<dbReference type="PROSITE" id="PS52016">
    <property type="entry name" value="TONB_DEPENDENT_REC_3"/>
    <property type="match status" value="1"/>
</dbReference>
<accession>A0A4Y6UKM9</accession>
<dbReference type="KEGG" id="ssam:E3D00_05195"/>
<proteinExistence type="inferred from homology"/>
<evidence type="ECO:0000256" key="12">
    <source>
        <dbReference type="SAM" id="SignalP"/>
    </source>
</evidence>
<comment type="similarity">
    <text evidence="10 11">Belongs to the TonB-dependent receptor family.</text>
</comment>
<dbReference type="InterPro" id="IPR039426">
    <property type="entry name" value="TonB-dep_rcpt-like"/>
</dbReference>
<keyword evidence="6 11" id="KW-0798">TonB box</keyword>
<evidence type="ECO:0000256" key="3">
    <source>
        <dbReference type="ARBA" id="ARBA00022452"/>
    </source>
</evidence>
<dbReference type="InterPro" id="IPR037066">
    <property type="entry name" value="Plug_dom_sf"/>
</dbReference>
<dbReference type="GO" id="GO:0044718">
    <property type="term" value="P:siderophore transmembrane transport"/>
    <property type="evidence" value="ECO:0007669"/>
    <property type="project" value="TreeGrafter"/>
</dbReference>
<dbReference type="GO" id="GO:0009279">
    <property type="term" value="C:cell outer membrane"/>
    <property type="evidence" value="ECO:0007669"/>
    <property type="project" value="UniProtKB-SubCell"/>
</dbReference>
<reference evidence="15 16" key="1">
    <citation type="submission" date="2019-03" db="EMBL/GenBank/DDBJ databases">
        <title>The complete genome sequence of Swingsia samuiensis NBRC107927(T).</title>
        <authorList>
            <person name="Chua K.-O."/>
            <person name="Chan K.-G."/>
            <person name="See-Too W.-S."/>
        </authorList>
    </citation>
    <scope>NUCLEOTIDE SEQUENCE [LARGE SCALE GENOMIC DNA]</scope>
    <source>
        <strain evidence="15 16">AH83</strain>
    </source>
</reference>
<dbReference type="EMBL" id="CP038141">
    <property type="protein sequence ID" value="QDH17026.1"/>
    <property type="molecule type" value="Genomic_DNA"/>
</dbReference>
<evidence type="ECO:0000256" key="5">
    <source>
        <dbReference type="ARBA" id="ARBA00022729"/>
    </source>
</evidence>
<dbReference type="InterPro" id="IPR036942">
    <property type="entry name" value="Beta-barrel_TonB_sf"/>
</dbReference>
<evidence type="ECO:0000256" key="10">
    <source>
        <dbReference type="PROSITE-ProRule" id="PRU01360"/>
    </source>
</evidence>
<evidence type="ECO:0000256" key="9">
    <source>
        <dbReference type="ARBA" id="ARBA00023237"/>
    </source>
</evidence>
<dbReference type="Gene3D" id="2.40.170.20">
    <property type="entry name" value="TonB-dependent receptor, beta-barrel domain"/>
    <property type="match status" value="1"/>
</dbReference>
<evidence type="ECO:0000256" key="4">
    <source>
        <dbReference type="ARBA" id="ARBA00022692"/>
    </source>
</evidence>
<evidence type="ECO:0000259" key="14">
    <source>
        <dbReference type="Pfam" id="PF07715"/>
    </source>
</evidence>
<dbReference type="OrthoDB" id="9760620at2"/>
<keyword evidence="2 10" id="KW-0813">Transport</keyword>
<feature type="domain" description="TonB-dependent receptor-like beta-barrel" evidence="13">
    <location>
        <begin position="270"/>
        <end position="717"/>
    </location>
</feature>
<gene>
    <name evidence="15" type="ORF">E3D00_05195</name>
</gene>
<dbReference type="RefSeq" id="WP_141460564.1">
    <property type="nucleotide sequence ID" value="NZ_CP038141.1"/>
</dbReference>
<keyword evidence="4 10" id="KW-0812">Transmembrane</keyword>
<dbReference type="Gene3D" id="2.170.130.10">
    <property type="entry name" value="TonB-dependent receptor, plug domain"/>
    <property type="match status" value="1"/>
</dbReference>
<evidence type="ECO:0000259" key="13">
    <source>
        <dbReference type="Pfam" id="PF00593"/>
    </source>
</evidence>
<dbReference type="GO" id="GO:0015344">
    <property type="term" value="F:siderophore uptake transmembrane transporter activity"/>
    <property type="evidence" value="ECO:0007669"/>
    <property type="project" value="TreeGrafter"/>
</dbReference>
<dbReference type="PANTHER" id="PTHR30069">
    <property type="entry name" value="TONB-DEPENDENT OUTER MEMBRANE RECEPTOR"/>
    <property type="match status" value="1"/>
</dbReference>
<dbReference type="Pfam" id="PF07715">
    <property type="entry name" value="Plug"/>
    <property type="match status" value="1"/>
</dbReference>
<dbReference type="Pfam" id="PF00593">
    <property type="entry name" value="TonB_dep_Rec_b-barrel"/>
    <property type="match status" value="1"/>
</dbReference>
<organism evidence="15 16">
    <name type="scientific">Swingsia samuiensis</name>
    <dbReference type="NCBI Taxonomy" id="1293412"/>
    <lineage>
        <taxon>Bacteria</taxon>
        <taxon>Pseudomonadati</taxon>
        <taxon>Pseudomonadota</taxon>
        <taxon>Alphaproteobacteria</taxon>
        <taxon>Acetobacterales</taxon>
        <taxon>Acetobacteraceae</taxon>
        <taxon>Swingsia</taxon>
    </lineage>
</organism>
<dbReference type="SUPFAM" id="SSF56935">
    <property type="entry name" value="Porins"/>
    <property type="match status" value="1"/>
</dbReference>
<dbReference type="InterPro" id="IPR000531">
    <property type="entry name" value="Beta-barrel_TonB"/>
</dbReference>
<dbReference type="PANTHER" id="PTHR30069:SF29">
    <property type="entry name" value="HEMOGLOBIN AND HEMOGLOBIN-HAPTOGLOBIN-BINDING PROTEIN 1-RELATED"/>
    <property type="match status" value="1"/>
</dbReference>
<dbReference type="AlphaFoldDB" id="A0A4Y6UKM9"/>
<keyword evidence="5 12" id="KW-0732">Signal</keyword>
<keyword evidence="16" id="KW-1185">Reference proteome</keyword>
<keyword evidence="9 10" id="KW-0998">Cell outer membrane</keyword>
<protein>
    <submittedName>
        <fullName evidence="15">TonB-dependent receptor</fullName>
    </submittedName>
</protein>
<evidence type="ECO:0000256" key="7">
    <source>
        <dbReference type="ARBA" id="ARBA00023136"/>
    </source>
</evidence>